<dbReference type="CDD" id="cd00082">
    <property type="entry name" value="HisKA"/>
    <property type="match status" value="1"/>
</dbReference>
<dbReference type="PROSITE" id="PS50885">
    <property type="entry name" value="HAMP"/>
    <property type="match status" value="1"/>
</dbReference>
<dbReference type="SMART" id="SM00388">
    <property type="entry name" value="HisKA"/>
    <property type="match status" value="1"/>
</dbReference>
<dbReference type="PANTHER" id="PTHR45436">
    <property type="entry name" value="SENSOR HISTIDINE KINASE YKOH"/>
    <property type="match status" value="1"/>
</dbReference>
<evidence type="ECO:0000313" key="16">
    <source>
        <dbReference type="EMBL" id="GAA1749186.1"/>
    </source>
</evidence>
<feature type="domain" description="Histidine kinase" evidence="14">
    <location>
        <begin position="300"/>
        <end position="517"/>
    </location>
</feature>
<dbReference type="InterPro" id="IPR047669">
    <property type="entry name" value="MtrAB_MtrB"/>
</dbReference>
<dbReference type="Pfam" id="PF00512">
    <property type="entry name" value="HisKA"/>
    <property type="match status" value="1"/>
</dbReference>
<feature type="transmembrane region" description="Helical" evidence="13">
    <location>
        <begin position="36"/>
        <end position="59"/>
    </location>
</feature>
<evidence type="ECO:0000256" key="3">
    <source>
        <dbReference type="ARBA" id="ARBA00012438"/>
    </source>
</evidence>
<dbReference type="Pfam" id="PF00672">
    <property type="entry name" value="HAMP"/>
    <property type="match status" value="1"/>
</dbReference>
<dbReference type="RefSeq" id="WP_232496744.1">
    <property type="nucleotide sequence ID" value="NZ_BAAANH010000001.1"/>
</dbReference>
<dbReference type="EMBL" id="BAAANH010000001">
    <property type="protein sequence ID" value="GAA1749186.1"/>
    <property type="molecule type" value="Genomic_DNA"/>
</dbReference>
<evidence type="ECO:0000256" key="6">
    <source>
        <dbReference type="ARBA" id="ARBA00022692"/>
    </source>
</evidence>
<evidence type="ECO:0000256" key="5">
    <source>
        <dbReference type="ARBA" id="ARBA00022679"/>
    </source>
</evidence>
<keyword evidence="4" id="KW-0597">Phosphoprotein</keyword>
<dbReference type="InterPro" id="IPR036097">
    <property type="entry name" value="HisK_dim/P_sf"/>
</dbReference>
<evidence type="ECO:0000256" key="10">
    <source>
        <dbReference type="ARBA" id="ARBA00023136"/>
    </source>
</evidence>
<dbReference type="SMART" id="SM00387">
    <property type="entry name" value="HATPase_c"/>
    <property type="match status" value="1"/>
</dbReference>
<dbReference type="InterPro" id="IPR005467">
    <property type="entry name" value="His_kinase_dom"/>
</dbReference>
<name>A0ABN2K6P3_9MICO</name>
<comment type="catalytic activity">
    <reaction evidence="1">
        <text>ATP + protein L-histidine = ADP + protein N-phospho-L-histidine.</text>
        <dbReference type="EC" id="2.7.13.3"/>
    </reaction>
</comment>
<gene>
    <name evidence="16" type="primary">mtrB</name>
    <name evidence="16" type="ORF">GCM10009747_02940</name>
</gene>
<evidence type="ECO:0000256" key="9">
    <source>
        <dbReference type="ARBA" id="ARBA00023012"/>
    </source>
</evidence>
<dbReference type="Pfam" id="PF02518">
    <property type="entry name" value="HATPase_c"/>
    <property type="match status" value="1"/>
</dbReference>
<dbReference type="PRINTS" id="PR00344">
    <property type="entry name" value="BCTRLSENSOR"/>
</dbReference>
<dbReference type="InterPro" id="IPR050428">
    <property type="entry name" value="TCS_sensor_his_kinase"/>
</dbReference>
<evidence type="ECO:0000256" key="8">
    <source>
        <dbReference type="ARBA" id="ARBA00022989"/>
    </source>
</evidence>
<comment type="subcellular location">
    <subcellularLocation>
        <location evidence="2">Cell membrane</location>
    </subcellularLocation>
</comment>
<dbReference type="Gene3D" id="6.10.340.10">
    <property type="match status" value="1"/>
</dbReference>
<evidence type="ECO:0000259" key="14">
    <source>
        <dbReference type="PROSITE" id="PS50109"/>
    </source>
</evidence>
<dbReference type="EC" id="2.7.13.3" evidence="3"/>
<keyword evidence="6 13" id="KW-0812">Transmembrane</keyword>
<evidence type="ECO:0000256" key="4">
    <source>
        <dbReference type="ARBA" id="ARBA00022553"/>
    </source>
</evidence>
<dbReference type="InterPro" id="IPR004358">
    <property type="entry name" value="Sig_transdc_His_kin-like_C"/>
</dbReference>
<evidence type="ECO:0000259" key="15">
    <source>
        <dbReference type="PROSITE" id="PS50885"/>
    </source>
</evidence>
<comment type="caution">
    <text evidence="16">The sequence shown here is derived from an EMBL/GenBank/DDBJ whole genome shotgun (WGS) entry which is preliminary data.</text>
</comment>
<dbReference type="Proteomes" id="UP001500506">
    <property type="component" value="Unassembled WGS sequence"/>
</dbReference>
<dbReference type="PANTHER" id="PTHR45436:SF5">
    <property type="entry name" value="SENSOR HISTIDINE KINASE TRCS"/>
    <property type="match status" value="1"/>
</dbReference>
<keyword evidence="5" id="KW-0808">Transferase</keyword>
<proteinExistence type="predicted"/>
<protein>
    <recommendedName>
        <fullName evidence="11">Sensor histidine kinase MtrB</fullName>
        <ecNumber evidence="3">2.7.13.3</ecNumber>
    </recommendedName>
</protein>
<evidence type="ECO:0000313" key="17">
    <source>
        <dbReference type="Proteomes" id="UP001500506"/>
    </source>
</evidence>
<feature type="compositionally biased region" description="Low complexity" evidence="12">
    <location>
        <begin position="560"/>
        <end position="577"/>
    </location>
</feature>
<feature type="transmembrane region" description="Helical" evidence="13">
    <location>
        <begin position="211"/>
        <end position="236"/>
    </location>
</feature>
<dbReference type="SMART" id="SM00304">
    <property type="entry name" value="HAMP"/>
    <property type="match status" value="1"/>
</dbReference>
<dbReference type="Gene3D" id="3.30.565.10">
    <property type="entry name" value="Histidine kinase-like ATPase, C-terminal domain"/>
    <property type="match status" value="1"/>
</dbReference>
<evidence type="ECO:0000256" key="11">
    <source>
        <dbReference type="ARBA" id="ARBA00035305"/>
    </source>
</evidence>
<keyword evidence="7 16" id="KW-0418">Kinase</keyword>
<dbReference type="CDD" id="cd06225">
    <property type="entry name" value="HAMP"/>
    <property type="match status" value="1"/>
</dbReference>
<organism evidence="16 17">
    <name type="scientific">Agromyces humatus</name>
    <dbReference type="NCBI Taxonomy" id="279573"/>
    <lineage>
        <taxon>Bacteria</taxon>
        <taxon>Bacillati</taxon>
        <taxon>Actinomycetota</taxon>
        <taxon>Actinomycetes</taxon>
        <taxon>Micrococcales</taxon>
        <taxon>Microbacteriaceae</taxon>
        <taxon>Agromyces</taxon>
    </lineage>
</organism>
<keyword evidence="10 13" id="KW-0472">Membrane</keyword>
<reference evidence="16 17" key="1">
    <citation type="journal article" date="2019" name="Int. J. Syst. Evol. Microbiol.">
        <title>The Global Catalogue of Microorganisms (GCM) 10K type strain sequencing project: providing services to taxonomists for standard genome sequencing and annotation.</title>
        <authorList>
            <consortium name="The Broad Institute Genomics Platform"/>
            <consortium name="The Broad Institute Genome Sequencing Center for Infectious Disease"/>
            <person name="Wu L."/>
            <person name="Ma J."/>
        </authorList>
    </citation>
    <scope>NUCLEOTIDE SEQUENCE [LARGE SCALE GENOMIC DNA]</scope>
    <source>
        <strain evidence="16 17">JCM 14319</strain>
    </source>
</reference>
<dbReference type="InterPro" id="IPR003660">
    <property type="entry name" value="HAMP_dom"/>
</dbReference>
<dbReference type="SUPFAM" id="SSF55874">
    <property type="entry name" value="ATPase domain of HSP90 chaperone/DNA topoisomerase II/histidine kinase"/>
    <property type="match status" value="1"/>
</dbReference>
<keyword evidence="8 13" id="KW-1133">Transmembrane helix</keyword>
<dbReference type="SUPFAM" id="SSF47384">
    <property type="entry name" value="Homodimeric domain of signal transducing histidine kinase"/>
    <property type="match status" value="1"/>
</dbReference>
<dbReference type="InterPro" id="IPR036890">
    <property type="entry name" value="HATPase_C_sf"/>
</dbReference>
<evidence type="ECO:0000256" key="12">
    <source>
        <dbReference type="SAM" id="MobiDB-lite"/>
    </source>
</evidence>
<feature type="domain" description="HAMP" evidence="15">
    <location>
        <begin position="233"/>
        <end position="285"/>
    </location>
</feature>
<dbReference type="InterPro" id="IPR003594">
    <property type="entry name" value="HATPase_dom"/>
</dbReference>
<evidence type="ECO:0000256" key="13">
    <source>
        <dbReference type="SAM" id="Phobius"/>
    </source>
</evidence>
<keyword evidence="17" id="KW-1185">Reference proteome</keyword>
<dbReference type="InterPro" id="IPR003661">
    <property type="entry name" value="HisK_dim/P_dom"/>
</dbReference>
<dbReference type="CDD" id="cd00075">
    <property type="entry name" value="HATPase"/>
    <property type="match status" value="1"/>
</dbReference>
<keyword evidence="9" id="KW-0902">Two-component regulatory system</keyword>
<dbReference type="GO" id="GO:0016301">
    <property type="term" value="F:kinase activity"/>
    <property type="evidence" value="ECO:0007669"/>
    <property type="project" value="UniProtKB-KW"/>
</dbReference>
<evidence type="ECO:0000256" key="2">
    <source>
        <dbReference type="ARBA" id="ARBA00004236"/>
    </source>
</evidence>
<evidence type="ECO:0000256" key="1">
    <source>
        <dbReference type="ARBA" id="ARBA00000085"/>
    </source>
</evidence>
<evidence type="ECO:0000256" key="7">
    <source>
        <dbReference type="ARBA" id="ARBA00022777"/>
    </source>
</evidence>
<accession>A0ABN2K6P3</accession>
<dbReference type="PROSITE" id="PS50109">
    <property type="entry name" value="HIS_KIN"/>
    <property type="match status" value="1"/>
</dbReference>
<dbReference type="Gene3D" id="1.10.287.130">
    <property type="match status" value="1"/>
</dbReference>
<feature type="region of interest" description="Disordered" evidence="12">
    <location>
        <begin position="525"/>
        <end position="585"/>
    </location>
</feature>
<dbReference type="SUPFAM" id="SSF158472">
    <property type="entry name" value="HAMP domain-like"/>
    <property type="match status" value="1"/>
</dbReference>
<dbReference type="NCBIfam" id="NF040691">
    <property type="entry name" value="MtrAB_MtrB"/>
    <property type="match status" value="1"/>
</dbReference>
<sequence length="585" mass="62314">MTAAAEARGRFQPGWWREEPRRLVALWRRSLQFRTVIITLALSSLAILVIGAYISFSVASNIFQQQLDRVLDASNNATVAAQRILDSSDAADRASLQSLMSSTVRTVQSVSGSAAIAYFRAPDQEPSGIAPPDRGAPDLSSVITPELRERVQANPGGQFWQSVALESRDGGTDPGVVVGSDLEAPPGAGRYELYIGYNFAAAQDSLAFMQLVGIVGAIALLALLTVIIFLVVRWVIEPIRTVAATSRRLAAGDLGVRMPSRGEDELATLAASFNGMADSLQARIRELAELSVVQQRFVSDVSHELRTPLTTIRLAGDVLYGQRDDFPGPTSRTVELLHTQTDRFEVLLADLLEISRYDAGSVELATEPTNLVHLAGDAIESMNELARGRGSELRLVAPGGHLDAEVDPRRIRRIVRNLLGNAIEHGEGRPIVVAVDSNATAIALSVRDYGLGMTQDESARVFDRFWRADPSRTRTIGGTGLGLAISLEDAVAHGGTLDLWSRPGAGTVFRLTLPRTADAAAVVSPLPLEPDDAGAEGPPPTGMIRAVEDDATQTGDGSGAIASDVSDAPPAASPSARTPEEARDA</sequence>